<proteinExistence type="predicted"/>
<gene>
    <name evidence="2" type="ORF">E4U57_002440</name>
</gene>
<dbReference type="Proteomes" id="UP000742024">
    <property type="component" value="Unassembled WGS sequence"/>
</dbReference>
<keyword evidence="3" id="KW-1185">Reference proteome</keyword>
<accession>A0ABQ7PP22</accession>
<organism evidence="2 3">
    <name type="scientific">Claviceps arundinis</name>
    <dbReference type="NCBI Taxonomy" id="1623583"/>
    <lineage>
        <taxon>Eukaryota</taxon>
        <taxon>Fungi</taxon>
        <taxon>Dikarya</taxon>
        <taxon>Ascomycota</taxon>
        <taxon>Pezizomycotina</taxon>
        <taxon>Sordariomycetes</taxon>
        <taxon>Hypocreomycetidae</taxon>
        <taxon>Hypocreales</taxon>
        <taxon>Clavicipitaceae</taxon>
        <taxon>Claviceps</taxon>
    </lineage>
</organism>
<dbReference type="EMBL" id="SRPR01000002">
    <property type="protein sequence ID" value="KAG5969001.1"/>
    <property type="molecule type" value="Genomic_DNA"/>
</dbReference>
<name>A0ABQ7PP22_9HYPO</name>
<protein>
    <submittedName>
        <fullName evidence="2">Uncharacterized protein</fullName>
    </submittedName>
</protein>
<evidence type="ECO:0000256" key="1">
    <source>
        <dbReference type="SAM" id="MobiDB-lite"/>
    </source>
</evidence>
<feature type="region of interest" description="Disordered" evidence="1">
    <location>
        <begin position="47"/>
        <end position="78"/>
    </location>
</feature>
<feature type="compositionally biased region" description="Basic and acidic residues" evidence="1">
    <location>
        <begin position="53"/>
        <end position="64"/>
    </location>
</feature>
<reference evidence="2 3" key="1">
    <citation type="journal article" date="2020" name="bioRxiv">
        <title>Whole genome comparisons of ergot fungi reveals the divergence and evolution of species within the genus Claviceps are the result of varying mechanisms driving genome evolution and host range expansion.</title>
        <authorList>
            <person name="Wyka S.A."/>
            <person name="Mondo S.J."/>
            <person name="Liu M."/>
            <person name="Dettman J."/>
            <person name="Nalam V."/>
            <person name="Broders K.D."/>
        </authorList>
    </citation>
    <scope>NUCLEOTIDE SEQUENCE [LARGE SCALE GENOMIC DNA]</scope>
    <source>
        <strain evidence="2 3">LM583</strain>
    </source>
</reference>
<evidence type="ECO:0000313" key="2">
    <source>
        <dbReference type="EMBL" id="KAG5969001.1"/>
    </source>
</evidence>
<evidence type="ECO:0000313" key="3">
    <source>
        <dbReference type="Proteomes" id="UP000742024"/>
    </source>
</evidence>
<sequence length="182" mass="20440">MFCIPKSLPQTAPFFVRVVRNVALNPLQTLHLIVTLTITDTLTSASAAVTRQESVKPKHEKTDENDGSGGVWNSAPAQSFTQHGDFVDRSYRDTLRARARQARMMRNRSPACVLSLFAKHSSYFEKRLRVNGITDDSKLDVSRLWLDREGGMFCFQLSVTTDGTDHAVFSMSSELTDCQGHW</sequence>
<comment type="caution">
    <text evidence="2">The sequence shown here is derived from an EMBL/GenBank/DDBJ whole genome shotgun (WGS) entry which is preliminary data.</text>
</comment>